<dbReference type="Gene3D" id="1.25.40.20">
    <property type="entry name" value="Ankyrin repeat-containing domain"/>
    <property type="match status" value="5"/>
</dbReference>
<protein>
    <recommendedName>
        <fullName evidence="6">Ankyrin</fullName>
    </recommendedName>
</protein>
<proteinExistence type="predicted"/>
<name>A0ABR3SBR5_9PEZI</name>
<comment type="caution">
    <text evidence="4">The sequence shown here is derived from an EMBL/GenBank/DDBJ whole genome shotgun (WGS) entry which is preliminary data.</text>
</comment>
<dbReference type="PANTHER" id="PTHR24198">
    <property type="entry name" value="ANKYRIN REPEAT AND PROTEIN KINASE DOMAIN-CONTAINING PROTEIN"/>
    <property type="match status" value="1"/>
</dbReference>
<dbReference type="EMBL" id="JAJVDC020000266">
    <property type="protein sequence ID" value="KAL1616426.1"/>
    <property type="molecule type" value="Genomic_DNA"/>
</dbReference>
<gene>
    <name evidence="4" type="ORF">SLS56_011417</name>
</gene>
<feature type="repeat" description="ANK" evidence="3">
    <location>
        <begin position="361"/>
        <end position="393"/>
    </location>
</feature>
<feature type="repeat" description="ANK" evidence="3">
    <location>
        <begin position="40"/>
        <end position="72"/>
    </location>
</feature>
<keyword evidence="5" id="KW-1185">Reference proteome</keyword>
<feature type="repeat" description="ANK" evidence="3">
    <location>
        <begin position="421"/>
        <end position="453"/>
    </location>
</feature>
<feature type="repeat" description="ANK" evidence="3">
    <location>
        <begin position="453"/>
        <end position="485"/>
    </location>
</feature>
<feature type="repeat" description="ANK" evidence="3">
    <location>
        <begin position="328"/>
        <end position="360"/>
    </location>
</feature>
<dbReference type="PROSITE" id="PS50297">
    <property type="entry name" value="ANK_REP_REGION"/>
    <property type="match status" value="5"/>
</dbReference>
<accession>A0ABR3SBR5</accession>
<evidence type="ECO:0000256" key="3">
    <source>
        <dbReference type="PROSITE-ProRule" id="PRU00023"/>
    </source>
</evidence>
<sequence>MSDFSYQLLRTAIRQYPKDRTLRLIRKAPQHVIKGSTKDGRQSPLHAACQVLDSDIVEALLEKGADTSLRTADGKTPLHCALAPLDLPKNVYKASRLSVVTSLLSTGADASAVDEDRNTALHLAILHGYIDCARLLLAYDDSPLTIPNKRGEIPLFVSAADQFSAAAPMDMAAFLTRWHILNRPLHRAVATGDVQRVQDVLDSGEEISARNMLGDAGIHLAAMRGDVKMVRFLLHRGASAGQKGYLGQTALHRAAAVCVQPNDKHGIDAPVQKSWTESEIELFHSVSEYRQAATSRSRPSPVPISSQYLKVAELFMDTGLRPSLPDALLRSPLHLAAAAGNEAFVYLLLAHGADPNAPDLHLKTPLCHAAASGNVDLMMVLLQNNASLHLQSEHFQDVGHLAVQCGWRCVSANMLSSSDEQGRTPLIHAVQNGELASVDYLLQAGAYVDQIGKGWSPLVQACDKRHWEVAKLLLDRGADFKEYEHELRTTHSVALHLAAKGGSSDTIRHILHKEAKAEEQADQMIESSPRHSRRSSVQSFRSVSSFRSMVKVTRPTDLRIGFFKWTPLHYAASMGHKDAVATLLGYMERMEIIARDIDGLTAQELAKGGGYEEIVQRIEERLS</sequence>
<keyword evidence="1" id="KW-0677">Repeat</keyword>
<dbReference type="InterPro" id="IPR002110">
    <property type="entry name" value="Ankyrin_rpt"/>
</dbReference>
<dbReference type="InterPro" id="IPR036770">
    <property type="entry name" value="Ankyrin_rpt-contain_sf"/>
</dbReference>
<dbReference type="Pfam" id="PF13637">
    <property type="entry name" value="Ank_4"/>
    <property type="match status" value="1"/>
</dbReference>
<reference evidence="4 5" key="1">
    <citation type="submission" date="2024-02" db="EMBL/GenBank/DDBJ databases">
        <title>De novo assembly and annotation of 12 fungi associated with fruit tree decline syndrome in Ontario, Canada.</title>
        <authorList>
            <person name="Sulman M."/>
            <person name="Ellouze W."/>
            <person name="Ilyukhin E."/>
        </authorList>
    </citation>
    <scope>NUCLEOTIDE SEQUENCE [LARGE SCALE GENOMIC DNA]</scope>
    <source>
        <strain evidence="4 5">M1-105</strain>
    </source>
</reference>
<dbReference type="Pfam" id="PF00023">
    <property type="entry name" value="Ank"/>
    <property type="match status" value="1"/>
</dbReference>
<dbReference type="SUPFAM" id="SSF48403">
    <property type="entry name" value="Ankyrin repeat"/>
    <property type="match status" value="3"/>
</dbReference>
<dbReference type="SMART" id="SM00248">
    <property type="entry name" value="ANK"/>
    <property type="match status" value="11"/>
</dbReference>
<evidence type="ECO:0000313" key="4">
    <source>
        <dbReference type="EMBL" id="KAL1616426.1"/>
    </source>
</evidence>
<evidence type="ECO:0008006" key="6">
    <source>
        <dbReference type="Google" id="ProtNLM"/>
    </source>
</evidence>
<feature type="repeat" description="ANK" evidence="3">
    <location>
        <begin position="184"/>
        <end position="212"/>
    </location>
</feature>
<dbReference type="Pfam" id="PF12796">
    <property type="entry name" value="Ank_2"/>
    <property type="match status" value="4"/>
</dbReference>
<dbReference type="PANTHER" id="PTHR24198:SF165">
    <property type="entry name" value="ANKYRIN REPEAT-CONTAINING PROTEIN-RELATED"/>
    <property type="match status" value="1"/>
</dbReference>
<feature type="repeat" description="ANK" evidence="3">
    <location>
        <begin position="73"/>
        <end position="115"/>
    </location>
</feature>
<keyword evidence="2 3" id="KW-0040">ANK repeat</keyword>
<evidence type="ECO:0000313" key="5">
    <source>
        <dbReference type="Proteomes" id="UP001521116"/>
    </source>
</evidence>
<dbReference type="Proteomes" id="UP001521116">
    <property type="component" value="Unassembled WGS sequence"/>
</dbReference>
<evidence type="ECO:0000256" key="1">
    <source>
        <dbReference type="ARBA" id="ARBA00022737"/>
    </source>
</evidence>
<evidence type="ECO:0000256" key="2">
    <source>
        <dbReference type="ARBA" id="ARBA00023043"/>
    </source>
</evidence>
<dbReference type="PROSITE" id="PS50088">
    <property type="entry name" value="ANK_REPEAT"/>
    <property type="match status" value="8"/>
</dbReference>
<organism evidence="4 5">
    <name type="scientific">Neofusicoccum ribis</name>
    <dbReference type="NCBI Taxonomy" id="45134"/>
    <lineage>
        <taxon>Eukaryota</taxon>
        <taxon>Fungi</taxon>
        <taxon>Dikarya</taxon>
        <taxon>Ascomycota</taxon>
        <taxon>Pezizomycotina</taxon>
        <taxon>Dothideomycetes</taxon>
        <taxon>Dothideomycetes incertae sedis</taxon>
        <taxon>Botryosphaeriales</taxon>
        <taxon>Botryosphaeriaceae</taxon>
        <taxon>Neofusicoccum</taxon>
    </lineage>
</organism>
<feature type="repeat" description="ANK" evidence="3">
    <location>
        <begin position="213"/>
        <end position="245"/>
    </location>
</feature>